<keyword evidence="1" id="KW-0732">Signal</keyword>
<evidence type="ECO:0008006" key="10">
    <source>
        <dbReference type="Google" id="ProtNLM"/>
    </source>
</evidence>
<evidence type="ECO:0000259" key="2">
    <source>
        <dbReference type="Pfam" id="PF07624"/>
    </source>
</evidence>
<dbReference type="Proteomes" id="UP000609651">
    <property type="component" value="Unassembled WGS sequence"/>
</dbReference>
<reference evidence="8 9" key="1">
    <citation type="journal article" date="2020" name="Syst. Appl. Microbiol.">
        <title>Alienimonas chondri sp. nov., a novel planctomycete isolated from the biofilm of the red alga Chondrus crispus.</title>
        <authorList>
            <person name="Vitorino I."/>
            <person name="Albuquerque L."/>
            <person name="Wiegand S."/>
            <person name="Kallscheuer N."/>
            <person name="da Costa M.S."/>
            <person name="Lobo-da-Cunha A."/>
            <person name="Jogler C."/>
            <person name="Lage O.M."/>
        </authorList>
    </citation>
    <scope>NUCLEOTIDE SEQUENCE [LARGE SCALE GENOMIC DNA]</scope>
    <source>
        <strain evidence="8 9">LzC2</strain>
    </source>
</reference>
<dbReference type="Pfam" id="PF07626">
    <property type="entry name" value="PSD3"/>
    <property type="match status" value="1"/>
</dbReference>
<comment type="caution">
    <text evidence="8">The sequence shown here is derived from an EMBL/GenBank/DDBJ whole genome shotgun (WGS) entry which is preliminary data.</text>
</comment>
<evidence type="ECO:0000259" key="6">
    <source>
        <dbReference type="Pfam" id="PF07635"/>
    </source>
</evidence>
<dbReference type="InterPro" id="IPR013043">
    <property type="entry name" value="DUF1595"/>
</dbReference>
<organism evidence="8 9">
    <name type="scientific">Alienimonas chondri</name>
    <dbReference type="NCBI Taxonomy" id="2681879"/>
    <lineage>
        <taxon>Bacteria</taxon>
        <taxon>Pseudomonadati</taxon>
        <taxon>Planctomycetota</taxon>
        <taxon>Planctomycetia</taxon>
        <taxon>Planctomycetales</taxon>
        <taxon>Planctomycetaceae</taxon>
        <taxon>Alienimonas</taxon>
    </lineage>
</organism>
<accession>A0ABX1VA92</accession>
<feature type="signal peptide" evidence="1">
    <location>
        <begin position="1"/>
        <end position="24"/>
    </location>
</feature>
<name>A0ABX1VA92_9PLAN</name>
<dbReference type="InterPro" id="IPR011478">
    <property type="entry name" value="DUF1585"/>
</dbReference>
<sequence>MTYRPASTALVAALCGALASIASATEPDESSTTADPVAGLLTASCLDCHAGDSAEAGFDLASLDARSPATQAAAWEKVVRKLRTRQMPPANAYFDDEPLRDAALARLELALDQHAAEFPSPGRTATFRRLTRTEYANAVRDLLGVKVDASLWLPKDESSHGFDNVTVGDLSPTRMDRYVTAARSIARQALGRPGRGPSGRTVRLRPDLTQENHLDGLPLGTRGGALLSHHFPRTGDYEIRVRLMRDRNEEVEGLRGRHELDLLLDRAPIARFEVKPPRRGKAGDGGGDDGWEAATHADVDLHLAKRVNVTAGSHEVGVAFLKDDASLVETARQPHEARFNFYRHPRRTPAVYEVTITGPYGDPAADSSPGDSPSRERILTHTPDGPEQWAGSTHAILAPLLRRAYRRPITPDDLAKPLALFEAGAAVEGSDAERFEAGIELALAGVLVNPNFLFRVERDPVDLPPATAYAVDDVTLASRLSFFLWSAPPDDELLTLAEQDKLGDPATVDAQVRRMLADPRAAALATNFAGQWLHLRNLEGITPDMRAFPDFDDNLRTAFRRETELLFAEMVEENLPVTHLIAPGHAWLNERLAAHYGIPHVRGSHFRRVNLRRVDLGADPARGGLLRHGSVLTVTSYATRTSPVLRGKWVLENLLGTPPKPPPDDIPALEENTVAAGLSVRDRLSAHRAHAACASCHDLIDPLGFAFENYDAVGRFRTLEDELPVDPSGAFPGGGELSGVADLERELLARPDLFVTTLTEKLLTYALGRGLDHRDAPAVRGIVRRAAEDDYRFASLIAAIVDSPPFRQRTAAPPVSLSENSK</sequence>
<dbReference type="InterPro" id="IPR013042">
    <property type="entry name" value="DUF1592"/>
</dbReference>
<feature type="domain" description="Cytochrome C Planctomycete-type" evidence="6">
    <location>
        <begin position="45"/>
        <end position="90"/>
    </location>
</feature>
<evidence type="ECO:0000256" key="1">
    <source>
        <dbReference type="SAM" id="SignalP"/>
    </source>
</evidence>
<dbReference type="InterPro" id="IPR013036">
    <property type="entry name" value="DUF1587"/>
</dbReference>
<feature type="domain" description="DUF1587" evidence="3">
    <location>
        <begin position="128"/>
        <end position="190"/>
    </location>
</feature>
<dbReference type="RefSeq" id="WP_171184483.1">
    <property type="nucleotide sequence ID" value="NZ_WTPX01000021.1"/>
</dbReference>
<dbReference type="Pfam" id="PF07627">
    <property type="entry name" value="PSCyt3"/>
    <property type="match status" value="1"/>
</dbReference>
<dbReference type="Pfam" id="PF07624">
    <property type="entry name" value="PSD2"/>
    <property type="match status" value="1"/>
</dbReference>
<evidence type="ECO:0000259" key="5">
    <source>
        <dbReference type="Pfam" id="PF07631"/>
    </source>
</evidence>
<evidence type="ECO:0000313" key="8">
    <source>
        <dbReference type="EMBL" id="NNJ24974.1"/>
    </source>
</evidence>
<evidence type="ECO:0000259" key="4">
    <source>
        <dbReference type="Pfam" id="PF07627"/>
    </source>
</evidence>
<evidence type="ECO:0000259" key="7">
    <source>
        <dbReference type="Pfam" id="PF07637"/>
    </source>
</evidence>
<dbReference type="EMBL" id="WTPX01000021">
    <property type="protein sequence ID" value="NNJ24974.1"/>
    <property type="molecule type" value="Genomic_DNA"/>
</dbReference>
<evidence type="ECO:0000313" key="9">
    <source>
        <dbReference type="Proteomes" id="UP000609651"/>
    </source>
</evidence>
<dbReference type="Pfam" id="PF07637">
    <property type="entry name" value="PSD5"/>
    <property type="match status" value="1"/>
</dbReference>
<dbReference type="InterPro" id="IPR013039">
    <property type="entry name" value="DUF1588"/>
</dbReference>
<evidence type="ECO:0000259" key="3">
    <source>
        <dbReference type="Pfam" id="PF07626"/>
    </source>
</evidence>
<protein>
    <recommendedName>
        <fullName evidence="10">DUF1592 domain-containing protein</fullName>
    </recommendedName>
</protein>
<feature type="chain" id="PRO_5046954531" description="DUF1592 domain-containing protein" evidence="1">
    <location>
        <begin position="25"/>
        <end position="822"/>
    </location>
</feature>
<dbReference type="Pfam" id="PF07631">
    <property type="entry name" value="PSD4"/>
    <property type="match status" value="1"/>
</dbReference>
<feature type="domain" description="DUF1585" evidence="2">
    <location>
        <begin position="734"/>
        <end position="806"/>
    </location>
</feature>
<feature type="domain" description="DUF1592" evidence="5">
    <location>
        <begin position="472"/>
        <end position="598"/>
    </location>
</feature>
<feature type="domain" description="DUF1588" evidence="4">
    <location>
        <begin position="622"/>
        <end position="718"/>
    </location>
</feature>
<proteinExistence type="predicted"/>
<keyword evidence="9" id="KW-1185">Reference proteome</keyword>
<gene>
    <name evidence="8" type="ORF">LzC2_10360</name>
</gene>
<dbReference type="Pfam" id="PF07635">
    <property type="entry name" value="PSCyt1"/>
    <property type="match status" value="1"/>
</dbReference>
<dbReference type="InterPro" id="IPR011429">
    <property type="entry name" value="Cyt_c_Planctomycete-type"/>
</dbReference>
<feature type="domain" description="DUF1595" evidence="7">
    <location>
        <begin position="395"/>
        <end position="457"/>
    </location>
</feature>